<feature type="compositionally biased region" description="Acidic residues" evidence="5">
    <location>
        <begin position="612"/>
        <end position="634"/>
    </location>
</feature>
<dbReference type="STRING" id="857340.A0A086THX6"/>
<feature type="compositionally biased region" description="Basic and acidic residues" evidence="5">
    <location>
        <begin position="635"/>
        <end position="650"/>
    </location>
</feature>
<evidence type="ECO:0000313" key="8">
    <source>
        <dbReference type="Proteomes" id="UP000029964"/>
    </source>
</evidence>
<proteinExistence type="inferred from homology"/>
<comment type="subcellular location">
    <subcellularLocation>
        <location evidence="1">Nucleus</location>
    </subcellularLocation>
</comment>
<comment type="similarity">
    <text evidence="2">Belongs to the RIX1/PELP1 family.</text>
</comment>
<dbReference type="GO" id="GO:0006364">
    <property type="term" value="P:rRNA processing"/>
    <property type="evidence" value="ECO:0007669"/>
    <property type="project" value="TreeGrafter"/>
</dbReference>
<evidence type="ECO:0000256" key="2">
    <source>
        <dbReference type="ARBA" id="ARBA00010511"/>
    </source>
</evidence>
<dbReference type="InterPro" id="IPR011989">
    <property type="entry name" value="ARM-like"/>
</dbReference>
<keyword evidence="4" id="KW-0539">Nucleus</keyword>
<evidence type="ECO:0000256" key="5">
    <source>
        <dbReference type="SAM" id="MobiDB-lite"/>
    </source>
</evidence>
<feature type="region of interest" description="Disordered" evidence="5">
    <location>
        <begin position="610"/>
        <end position="765"/>
    </location>
</feature>
<feature type="compositionally biased region" description="Basic and acidic residues" evidence="5">
    <location>
        <begin position="699"/>
        <end position="715"/>
    </location>
</feature>
<feature type="compositionally biased region" description="Acidic residues" evidence="5">
    <location>
        <begin position="754"/>
        <end position="765"/>
    </location>
</feature>
<dbReference type="InterPro" id="IPR016024">
    <property type="entry name" value="ARM-type_fold"/>
</dbReference>
<dbReference type="PANTHER" id="PTHR34105">
    <property type="entry name" value="PROLINE-, GLUTAMIC ACID- AND LEUCINE-RICH PROTEIN 1"/>
    <property type="match status" value="1"/>
</dbReference>
<gene>
    <name evidence="7" type="ORF">ACRE_000550</name>
</gene>
<dbReference type="AlphaFoldDB" id="A0A086THX6"/>
<dbReference type="SUPFAM" id="SSF48371">
    <property type="entry name" value="ARM repeat"/>
    <property type="match status" value="1"/>
</dbReference>
<name>A0A086THX6_HAPC1</name>
<comment type="caution">
    <text evidence="7">The sequence shown here is derived from an EMBL/GenBank/DDBJ whole genome shotgun (WGS) entry which is preliminary data.</text>
</comment>
<sequence length="765" mass="83231">MPSSIPPDLRVLCRKLTSIPPSQLPHALPSLVNHVLRCKKALSTPQDPKPKGDAAEMAMLVHKLKTGINTLVNSRTREARFAAIALIKTAVDVGGWEVIRGSGPWVQGLLSIVQKGDPFAAKELAVVALTRIFVLLQPYQTLVREIATPNIPAFATACLQLIKPSAPDQVTSTPSTVVETVCDALSTLIPLYPATFRPFSSQTQAAVRFFLAPTESDSFDVPASLRQAARRLSTAQHYVAAKSGGSDEWVKLVDGIINELHATADQVLRAVDESWEPTGGNTRSAVELQQEPSGGGSRPDQLPPWTGIPAGSQRIIGLFDYLSTCLRHSTKSPVALPLTKFTDAVSRVCLIARLSPKSQTWDQSLQTRAAVGREEKEELWSSMPDVHIAALRLIQTLFRRLGQDMLPYASESLDHLIRVFNSGIDISTVRSTSYSTLNGILTVAGPTLSKSLVDMLQPAIAATCHDLQEDAGHLKPPSKQALGSVSDNKKKINNGLTANADLFLQKPSSAIEAQANPLEPEHKSAASVLLAAFFTRLPQQHLKPSLRSLLDQTAILTRNRDAMLASVLNPYTDPRGRRFPSILPHLTQQYPEDQSLEVLRTILRTDVASATNEEDLSSVSEDEGGGQDENMSEAEDGHNDESSEKTEDAMKTGTLPSGPKMDLPVQNNPFESKKQPEINTAYSGFGDVQPRASSPPKRKHEDADPEPSKRQELDGSARPMEATTIPVPKPHEPSTGNPEEDDDDSDDSVHLNMELEDDEDDEDED</sequence>
<evidence type="ECO:0000313" key="7">
    <source>
        <dbReference type="EMBL" id="KFH48958.1"/>
    </source>
</evidence>
<feature type="domain" description="Pre-rRNA-processing protein RIX1 N-terminal" evidence="6">
    <location>
        <begin position="8"/>
        <end position="217"/>
    </location>
</feature>
<accession>A0A086THX6</accession>
<dbReference type="EMBL" id="JPKY01000001">
    <property type="protein sequence ID" value="KFH48958.1"/>
    <property type="molecule type" value="Genomic_DNA"/>
</dbReference>
<keyword evidence="8" id="KW-1185">Reference proteome</keyword>
<dbReference type="OrthoDB" id="20900at2759"/>
<evidence type="ECO:0000256" key="4">
    <source>
        <dbReference type="ARBA" id="ARBA00023242"/>
    </source>
</evidence>
<evidence type="ECO:0000259" key="6">
    <source>
        <dbReference type="Pfam" id="PF08167"/>
    </source>
</evidence>
<dbReference type="Gene3D" id="1.25.10.10">
    <property type="entry name" value="Leucine-rich Repeat Variant"/>
    <property type="match status" value="1"/>
</dbReference>
<reference evidence="8" key="1">
    <citation type="journal article" date="2014" name="Genome Announc.">
        <title>Genome sequence and annotation of Acremonium chrysogenum, producer of the beta-lactam antibiotic cephalosporin C.</title>
        <authorList>
            <person name="Terfehr D."/>
            <person name="Dahlmann T.A."/>
            <person name="Specht T."/>
            <person name="Zadra I."/>
            <person name="Kuernsteiner H."/>
            <person name="Kueck U."/>
        </authorList>
    </citation>
    <scope>NUCLEOTIDE SEQUENCE [LARGE SCALE GENOMIC DNA]</scope>
    <source>
        <strain evidence="8">ATCC 11550 / CBS 779.69 / DSM 880 / IAM 14645 / JCM 23072 / IMI 49137</strain>
    </source>
</reference>
<dbReference type="HOGENOM" id="CLU_016392_0_0_1"/>
<dbReference type="Proteomes" id="UP000029964">
    <property type="component" value="Unassembled WGS sequence"/>
</dbReference>
<feature type="region of interest" description="Disordered" evidence="5">
    <location>
        <begin position="275"/>
        <end position="306"/>
    </location>
</feature>
<dbReference type="GO" id="GO:0005634">
    <property type="term" value="C:nucleus"/>
    <property type="evidence" value="ECO:0007669"/>
    <property type="project" value="UniProtKB-SubCell"/>
</dbReference>
<dbReference type="InterPro" id="IPR012583">
    <property type="entry name" value="RIX1_N"/>
</dbReference>
<evidence type="ECO:0000256" key="1">
    <source>
        <dbReference type="ARBA" id="ARBA00004123"/>
    </source>
</evidence>
<dbReference type="Pfam" id="PF08167">
    <property type="entry name" value="RIX1"/>
    <property type="match status" value="1"/>
</dbReference>
<organism evidence="7 8">
    <name type="scientific">Hapsidospora chrysogenum (strain ATCC 11550 / CBS 779.69 / DSM 880 / IAM 14645 / JCM 23072 / IMI 49137)</name>
    <name type="common">Acremonium chrysogenum</name>
    <dbReference type="NCBI Taxonomy" id="857340"/>
    <lineage>
        <taxon>Eukaryota</taxon>
        <taxon>Fungi</taxon>
        <taxon>Dikarya</taxon>
        <taxon>Ascomycota</taxon>
        <taxon>Pezizomycotina</taxon>
        <taxon>Sordariomycetes</taxon>
        <taxon>Hypocreomycetidae</taxon>
        <taxon>Hypocreales</taxon>
        <taxon>Bionectriaceae</taxon>
        <taxon>Hapsidospora</taxon>
    </lineage>
</organism>
<evidence type="ECO:0000256" key="3">
    <source>
        <dbReference type="ARBA" id="ARBA00021502"/>
    </source>
</evidence>
<protein>
    <recommendedName>
        <fullName evidence="3">Pre-rRNA-processing protein RIX1</fullName>
    </recommendedName>
</protein>
<dbReference type="PANTHER" id="PTHR34105:SF1">
    <property type="entry name" value="PROLINE-, GLUTAMIC ACID- AND LEUCINE-RICH PROTEIN 1"/>
    <property type="match status" value="1"/>
</dbReference>